<dbReference type="GO" id="GO:0003677">
    <property type="term" value="F:DNA binding"/>
    <property type="evidence" value="ECO:0007669"/>
    <property type="project" value="UniProtKB-UniRule"/>
</dbReference>
<dbReference type="Pfam" id="PF00589">
    <property type="entry name" value="Phage_integrase"/>
    <property type="match status" value="1"/>
</dbReference>
<dbReference type="GO" id="GO:0006310">
    <property type="term" value="P:DNA recombination"/>
    <property type="evidence" value="ECO:0007669"/>
    <property type="project" value="UniProtKB-KW"/>
</dbReference>
<dbReference type="PROSITE" id="PS51900">
    <property type="entry name" value="CB"/>
    <property type="match status" value="1"/>
</dbReference>
<dbReference type="InterPro" id="IPR050808">
    <property type="entry name" value="Phage_Integrase"/>
</dbReference>
<dbReference type="EMBL" id="JAINWF010000012">
    <property type="protein sequence ID" value="MCD1609824.1"/>
    <property type="molecule type" value="Genomic_DNA"/>
</dbReference>
<dbReference type="SUPFAM" id="SSF56349">
    <property type="entry name" value="DNA breaking-rejoining enzymes"/>
    <property type="match status" value="1"/>
</dbReference>
<evidence type="ECO:0000256" key="5">
    <source>
        <dbReference type="PROSITE-ProRule" id="PRU01248"/>
    </source>
</evidence>
<dbReference type="Gene3D" id="1.10.443.10">
    <property type="entry name" value="Intergrase catalytic core"/>
    <property type="match status" value="1"/>
</dbReference>
<dbReference type="PANTHER" id="PTHR30629:SF9">
    <property type="entry name" value="PROTEIN INTB-RELATED"/>
    <property type="match status" value="1"/>
</dbReference>
<protein>
    <submittedName>
        <fullName evidence="8">Tyrosine-type recombinase/integrase</fullName>
    </submittedName>
</protein>
<evidence type="ECO:0000256" key="4">
    <source>
        <dbReference type="ARBA" id="ARBA00023172"/>
    </source>
</evidence>
<dbReference type="PROSITE" id="PS51898">
    <property type="entry name" value="TYR_RECOMBINASE"/>
    <property type="match status" value="1"/>
</dbReference>
<evidence type="ECO:0000256" key="1">
    <source>
        <dbReference type="ARBA" id="ARBA00008857"/>
    </source>
</evidence>
<dbReference type="RefSeq" id="WP_102833455.1">
    <property type="nucleotide sequence ID" value="NZ_JAINWF010000012.1"/>
</dbReference>
<dbReference type="Gene3D" id="3.30.160.390">
    <property type="entry name" value="Integrase, DNA-binding domain"/>
    <property type="match status" value="1"/>
</dbReference>
<keyword evidence="9" id="KW-1185">Reference proteome</keyword>
<dbReference type="InterPro" id="IPR038488">
    <property type="entry name" value="Integrase_DNA-bd_sf"/>
</dbReference>
<evidence type="ECO:0000256" key="2">
    <source>
        <dbReference type="ARBA" id="ARBA00022908"/>
    </source>
</evidence>
<dbReference type="Proteomes" id="UP001138989">
    <property type="component" value="Unassembled WGS sequence"/>
</dbReference>
<dbReference type="InterPro" id="IPR013762">
    <property type="entry name" value="Integrase-like_cat_sf"/>
</dbReference>
<proteinExistence type="inferred from homology"/>
<comment type="caution">
    <text evidence="8">The sequence shown here is derived from an EMBL/GenBank/DDBJ whole genome shotgun (WGS) entry which is preliminary data.</text>
</comment>
<evidence type="ECO:0000313" key="9">
    <source>
        <dbReference type="Proteomes" id="UP001138989"/>
    </source>
</evidence>
<name>A0A9X1N6V8_9GAMM</name>
<dbReference type="Gene3D" id="1.10.150.130">
    <property type="match status" value="1"/>
</dbReference>
<dbReference type="PANTHER" id="PTHR30629">
    <property type="entry name" value="PROPHAGE INTEGRASE"/>
    <property type="match status" value="1"/>
</dbReference>
<dbReference type="InterPro" id="IPR011010">
    <property type="entry name" value="DNA_brk_join_enz"/>
</dbReference>
<keyword evidence="2" id="KW-0229">DNA integration</keyword>
<dbReference type="InterPro" id="IPR053876">
    <property type="entry name" value="Phage_int_M"/>
</dbReference>
<gene>
    <name evidence="8" type="ORF">K7H17_18375</name>
</gene>
<sequence length="437" mass="49812">MARLVTPLTDAKCEAARARESDYSLFDGQGLHLLVRKNGTKVWRLKFPRPDGRAGLATLGTYPALTLKEARNRRAEARRLLAHGVDPIEHALQSKLDAERARKCTFEAVAREWHAISARKWKSDHADTVLRRLETHLFPRLGSKPVAELKTRDLLEPLRELERKGIVETASRLAQYTTSVMRLAVQTGHIESNPALDLRGAIVTGKATHRPALPFERIPELLERLYSYQGRFLTRIAVHFCLLSFVRSSELRLARWSEFDLDRAIWTIPGSRTLIEGVRHSTRGAKMGTTHIVPLSRQAVELMRRANELTGGFELVFPGDHSFWRPLSENTVNAALRRMGYDTKTELCAHGFRAMACSALVESGLWSKDAVERQMGHEERNRVRGAYIHLAKHVQERRLMVQWWADYLDKCRSCYLSPYEFAHPELTSANIANLQQL</sequence>
<evidence type="ECO:0000256" key="3">
    <source>
        <dbReference type="ARBA" id="ARBA00023125"/>
    </source>
</evidence>
<evidence type="ECO:0000259" key="6">
    <source>
        <dbReference type="PROSITE" id="PS51898"/>
    </source>
</evidence>
<feature type="domain" description="Core-binding (CB)" evidence="7">
    <location>
        <begin position="104"/>
        <end position="185"/>
    </location>
</feature>
<keyword evidence="3 5" id="KW-0238">DNA-binding</keyword>
<keyword evidence="4" id="KW-0233">DNA recombination</keyword>
<dbReference type="InterPro" id="IPR002104">
    <property type="entry name" value="Integrase_catalytic"/>
</dbReference>
<evidence type="ECO:0000313" key="8">
    <source>
        <dbReference type="EMBL" id="MCD1609824.1"/>
    </source>
</evidence>
<accession>A0A9X1N6V8</accession>
<reference evidence="8" key="1">
    <citation type="submission" date="2021-08" db="EMBL/GenBank/DDBJ databases">
        <title>Isolation and characterization of neutrophilic mixotrophic iron-oxidizing bacteria from deep-sea hydrothermal vents.</title>
        <authorList>
            <person name="He Y."/>
        </authorList>
    </citation>
    <scope>NUCLEOTIDE SEQUENCE</scope>
    <source>
        <strain evidence="8">IOP_13</strain>
    </source>
</reference>
<dbReference type="CDD" id="cd00801">
    <property type="entry name" value="INT_P4_C"/>
    <property type="match status" value="1"/>
</dbReference>
<dbReference type="InterPro" id="IPR025166">
    <property type="entry name" value="Integrase_DNA_bind_dom"/>
</dbReference>
<dbReference type="Pfam" id="PF22022">
    <property type="entry name" value="Phage_int_M"/>
    <property type="match status" value="1"/>
</dbReference>
<feature type="domain" description="Tyr recombinase" evidence="6">
    <location>
        <begin position="208"/>
        <end position="400"/>
    </location>
</feature>
<dbReference type="Pfam" id="PF13356">
    <property type="entry name" value="Arm-DNA-bind_3"/>
    <property type="match status" value="1"/>
</dbReference>
<dbReference type="AlphaFoldDB" id="A0A9X1N6V8"/>
<comment type="similarity">
    <text evidence="1">Belongs to the 'phage' integrase family.</text>
</comment>
<dbReference type="GO" id="GO:0015074">
    <property type="term" value="P:DNA integration"/>
    <property type="evidence" value="ECO:0007669"/>
    <property type="project" value="UniProtKB-KW"/>
</dbReference>
<dbReference type="InterPro" id="IPR010998">
    <property type="entry name" value="Integrase_recombinase_N"/>
</dbReference>
<organism evidence="8 9">
    <name type="scientific">Stutzerimonas kunmingensis</name>
    <dbReference type="NCBI Taxonomy" id="1211807"/>
    <lineage>
        <taxon>Bacteria</taxon>
        <taxon>Pseudomonadati</taxon>
        <taxon>Pseudomonadota</taxon>
        <taxon>Gammaproteobacteria</taxon>
        <taxon>Pseudomonadales</taxon>
        <taxon>Pseudomonadaceae</taxon>
        <taxon>Stutzerimonas</taxon>
    </lineage>
</organism>
<dbReference type="InterPro" id="IPR044068">
    <property type="entry name" value="CB"/>
</dbReference>
<evidence type="ECO:0000259" key="7">
    <source>
        <dbReference type="PROSITE" id="PS51900"/>
    </source>
</evidence>